<evidence type="ECO:0000256" key="1">
    <source>
        <dbReference type="ARBA" id="ARBA00008354"/>
    </source>
</evidence>
<dbReference type="AlphaFoldDB" id="A0A2V2MPG3"/>
<evidence type="ECO:0000259" key="5">
    <source>
        <dbReference type="SMART" id="SM00709"/>
    </source>
</evidence>
<reference evidence="6 7" key="1">
    <citation type="submission" date="2018-05" db="EMBL/GenBank/DDBJ databases">
        <title>Draft genome of Methanospirillum lacunae Ki8-1.</title>
        <authorList>
            <person name="Dueholm M.S."/>
            <person name="Nielsen P.H."/>
            <person name="Bakmann L.F."/>
            <person name="Otzen D.E."/>
        </authorList>
    </citation>
    <scope>NUCLEOTIDE SEQUENCE [LARGE SCALE GENOMIC DNA]</scope>
    <source>
        <strain evidence="6 7">Ki8-1</strain>
    </source>
</reference>
<dbReference type="Pfam" id="PF03367">
    <property type="entry name" value="Zn_ribbon_ZPR1"/>
    <property type="match status" value="1"/>
</dbReference>
<dbReference type="InterPro" id="IPR004457">
    <property type="entry name" value="Znf_ZPR1"/>
</dbReference>
<dbReference type="GeneID" id="97548362"/>
<name>A0A2V2MPG3_9EURY</name>
<dbReference type="PANTHER" id="PTHR10876:SF0">
    <property type="entry name" value="ZINC FINGER PROTEIN ZPR1"/>
    <property type="match status" value="1"/>
</dbReference>
<comment type="caution">
    <text evidence="6">The sequence shown here is derived from an EMBL/GenBank/DDBJ whole genome shotgun (WGS) entry which is preliminary data.</text>
</comment>
<dbReference type="InterPro" id="IPR040141">
    <property type="entry name" value="ZPR1"/>
</dbReference>
<protein>
    <recommendedName>
        <fullName evidence="5">Zinc finger ZPR1-type domain-containing protein</fullName>
    </recommendedName>
</protein>
<keyword evidence="2" id="KW-0479">Metal-binding</keyword>
<dbReference type="PANTHER" id="PTHR10876">
    <property type="entry name" value="ZINC FINGER PROTEIN ZPR1"/>
    <property type="match status" value="1"/>
</dbReference>
<dbReference type="Proteomes" id="UP000245657">
    <property type="component" value="Unassembled WGS sequence"/>
</dbReference>
<dbReference type="NCBIfam" id="TIGR00310">
    <property type="entry name" value="ZPR1_znf"/>
    <property type="match status" value="1"/>
</dbReference>
<dbReference type="InterPro" id="IPR042451">
    <property type="entry name" value="ZPR1_A/B_dom"/>
</dbReference>
<dbReference type="InterPro" id="IPR042452">
    <property type="entry name" value="ZPR1_Znf1/2"/>
</dbReference>
<comment type="similarity">
    <text evidence="1">Belongs to the ZPR1 family.</text>
</comment>
<gene>
    <name evidence="6" type="ORF">DK846_15325</name>
</gene>
<dbReference type="EMBL" id="QGMY01000016">
    <property type="protein sequence ID" value="PWR70114.1"/>
    <property type="molecule type" value="Genomic_DNA"/>
</dbReference>
<evidence type="ECO:0000256" key="3">
    <source>
        <dbReference type="ARBA" id="ARBA00022771"/>
    </source>
</evidence>
<keyword evidence="4" id="KW-0862">Zinc</keyword>
<feature type="domain" description="Zinc finger ZPR1-type" evidence="5">
    <location>
        <begin position="7"/>
        <end position="161"/>
    </location>
</feature>
<proteinExistence type="inferred from homology"/>
<dbReference type="Gene3D" id="2.20.25.420">
    <property type="entry name" value="ZPR1, zinc finger domain"/>
    <property type="match status" value="1"/>
</dbReference>
<dbReference type="OrthoDB" id="14924at2157"/>
<dbReference type="RefSeq" id="WP_109969875.1">
    <property type="nucleotide sequence ID" value="NZ_CP176093.1"/>
</dbReference>
<dbReference type="Gene3D" id="2.60.120.1040">
    <property type="entry name" value="ZPR1, A/B domain"/>
    <property type="match status" value="1"/>
</dbReference>
<sequence>MRQEVRGTCPACGEEVEYLYETENIPYFSEILIITCSCPLCGYRFSDVQSLTSREPVRIEFPVTSEEDLMVRVVRSTQGEIQIPELGVEITPGPACEGFVSNVEGILMRIDKVLDSAIIDGDDEQRRNAMDLKEKIALVKTGSFRITLIIIDPMGNSVIDSDRAKKESYEICTDSL</sequence>
<evidence type="ECO:0000313" key="7">
    <source>
        <dbReference type="Proteomes" id="UP000245657"/>
    </source>
</evidence>
<keyword evidence="3" id="KW-0863">Zinc-finger</keyword>
<evidence type="ECO:0000256" key="2">
    <source>
        <dbReference type="ARBA" id="ARBA00022723"/>
    </source>
</evidence>
<dbReference type="InterPro" id="IPR004470">
    <property type="entry name" value="ZPR1-like_arc"/>
</dbReference>
<dbReference type="GO" id="GO:0008270">
    <property type="term" value="F:zinc ion binding"/>
    <property type="evidence" value="ECO:0007669"/>
    <property type="project" value="UniProtKB-KW"/>
</dbReference>
<accession>A0A2V2MPG3</accession>
<keyword evidence="7" id="KW-1185">Reference proteome</keyword>
<evidence type="ECO:0000313" key="6">
    <source>
        <dbReference type="EMBL" id="PWR70114.1"/>
    </source>
</evidence>
<dbReference type="InterPro" id="IPR056180">
    <property type="entry name" value="ZPR1_jr_dom"/>
</dbReference>
<dbReference type="SMART" id="SM00709">
    <property type="entry name" value="Zpr1"/>
    <property type="match status" value="1"/>
</dbReference>
<dbReference type="NCBIfam" id="TIGR00340">
    <property type="entry name" value="zpr1_rel"/>
    <property type="match status" value="1"/>
</dbReference>
<evidence type="ECO:0000256" key="4">
    <source>
        <dbReference type="ARBA" id="ARBA00022833"/>
    </source>
</evidence>
<organism evidence="6 7">
    <name type="scientific">Methanospirillum lacunae</name>
    <dbReference type="NCBI Taxonomy" id="668570"/>
    <lineage>
        <taxon>Archaea</taxon>
        <taxon>Methanobacteriati</taxon>
        <taxon>Methanobacteriota</taxon>
        <taxon>Stenosarchaea group</taxon>
        <taxon>Methanomicrobia</taxon>
        <taxon>Methanomicrobiales</taxon>
        <taxon>Methanospirillaceae</taxon>
        <taxon>Methanospirillum</taxon>
    </lineage>
</organism>
<dbReference type="Pfam" id="PF22794">
    <property type="entry name" value="jr-ZPR1"/>
    <property type="match status" value="1"/>
</dbReference>